<reference evidence="1" key="1">
    <citation type="journal article" date="2014" name="Int. J. Syst. Evol. Microbiol.">
        <title>Complete genome sequence of Corynebacterium casei LMG S-19264T (=DSM 44701T), isolated from a smear-ripened cheese.</title>
        <authorList>
            <consortium name="US DOE Joint Genome Institute (JGI-PGF)"/>
            <person name="Walter F."/>
            <person name="Albersmeier A."/>
            <person name="Kalinowski J."/>
            <person name="Ruckert C."/>
        </authorList>
    </citation>
    <scope>NUCLEOTIDE SEQUENCE</scope>
    <source>
        <strain evidence="1">JCM 3035</strain>
    </source>
</reference>
<evidence type="ECO:0000313" key="1">
    <source>
        <dbReference type="EMBL" id="GGL13528.1"/>
    </source>
</evidence>
<proteinExistence type="predicted"/>
<dbReference type="AlphaFoldDB" id="A0A917VTU0"/>
<dbReference type="Pfam" id="PF19560">
    <property type="entry name" value="DUF6082"/>
    <property type="match status" value="1"/>
</dbReference>
<keyword evidence="2" id="KW-1185">Reference proteome</keyword>
<comment type="caution">
    <text evidence="1">The sequence shown here is derived from an EMBL/GenBank/DDBJ whole genome shotgun (WGS) entry which is preliminary data.</text>
</comment>
<dbReference type="InterPro" id="IPR045728">
    <property type="entry name" value="DUF6082"/>
</dbReference>
<organism evidence="1 2">
    <name type="scientific">Streptomyces flaveus</name>
    <dbReference type="NCBI Taxonomy" id="66370"/>
    <lineage>
        <taxon>Bacteria</taxon>
        <taxon>Bacillati</taxon>
        <taxon>Actinomycetota</taxon>
        <taxon>Actinomycetes</taxon>
        <taxon>Kitasatosporales</taxon>
        <taxon>Streptomycetaceae</taxon>
        <taxon>Streptomyces</taxon>
        <taxon>Streptomyces aurantiacus group</taxon>
    </lineage>
</organism>
<evidence type="ECO:0000313" key="2">
    <source>
        <dbReference type="Proteomes" id="UP000637788"/>
    </source>
</evidence>
<gene>
    <name evidence="1" type="ORF">GCM10010094_88000</name>
</gene>
<accession>A0A917VTU0</accession>
<dbReference type="EMBL" id="BMPQ01000047">
    <property type="protein sequence ID" value="GGL13528.1"/>
    <property type="molecule type" value="Genomic_DNA"/>
</dbReference>
<sequence>MAVLQQDELVRELIQRVGLMTEGIARVAEEMHRANLIQLHRFFVEQLDQGIADPSLADALSTLNGLSEGKRRQMLFANREYGLLLLGYRIGALDRGELLGTLKVLSKNSVFAEYWELTAEQREMLPAESLEARAGRAIDVIMDERGDELDEWWVVVPESPDA</sequence>
<name>A0A917VTU0_9ACTN</name>
<protein>
    <submittedName>
        <fullName evidence="1">Uncharacterized protein</fullName>
    </submittedName>
</protein>
<dbReference type="RefSeq" id="WP_189327330.1">
    <property type="nucleotide sequence ID" value="NZ_BMPQ01000047.1"/>
</dbReference>
<reference evidence="1" key="2">
    <citation type="submission" date="2020-09" db="EMBL/GenBank/DDBJ databases">
        <authorList>
            <person name="Sun Q."/>
            <person name="Ohkuma M."/>
        </authorList>
    </citation>
    <scope>NUCLEOTIDE SEQUENCE</scope>
    <source>
        <strain evidence="1">JCM 3035</strain>
    </source>
</reference>
<dbReference type="Proteomes" id="UP000637788">
    <property type="component" value="Unassembled WGS sequence"/>
</dbReference>